<dbReference type="PRINTS" id="PR00509">
    <property type="entry name" value="PGMPMM"/>
</dbReference>
<evidence type="ECO:0000256" key="7">
    <source>
        <dbReference type="ARBA" id="ARBA00022723"/>
    </source>
</evidence>
<dbReference type="GO" id="GO:0000287">
    <property type="term" value="F:magnesium ion binding"/>
    <property type="evidence" value="ECO:0007669"/>
    <property type="project" value="InterPro"/>
</dbReference>
<keyword evidence="10" id="KW-0119">Carbohydrate metabolism</keyword>
<dbReference type="Gene3D" id="3.40.120.10">
    <property type="entry name" value="Alpha-D-Glucose-1,6-Bisphosphate, subunit A, domain 3"/>
    <property type="match status" value="3"/>
</dbReference>
<keyword evidence="4" id="KW-0963">Cytoplasm</keyword>
<feature type="non-terminal residue" evidence="15">
    <location>
        <position position="497"/>
    </location>
</feature>
<dbReference type="Pfam" id="PF02880">
    <property type="entry name" value="PGM_PMM_III"/>
    <property type="match status" value="1"/>
</dbReference>
<evidence type="ECO:0000313" key="15">
    <source>
        <dbReference type="EMBL" id="ROT70769.1"/>
    </source>
</evidence>
<evidence type="ECO:0000256" key="6">
    <source>
        <dbReference type="ARBA" id="ARBA00022553"/>
    </source>
</evidence>
<name>A0A3R7QKZ5_PENVA</name>
<dbReference type="InterPro" id="IPR005846">
    <property type="entry name" value="A-D-PHexomutase_a/b/a-III"/>
</dbReference>
<dbReference type="SUPFAM" id="SSF53738">
    <property type="entry name" value="Phosphoglucomutase, first 3 domains"/>
    <property type="match status" value="3"/>
</dbReference>
<evidence type="ECO:0000256" key="3">
    <source>
        <dbReference type="ARBA" id="ARBA00010231"/>
    </source>
</evidence>
<dbReference type="PROSITE" id="PS00710">
    <property type="entry name" value="PGM_PMM"/>
    <property type="match status" value="1"/>
</dbReference>
<evidence type="ECO:0000256" key="9">
    <source>
        <dbReference type="ARBA" id="ARBA00023235"/>
    </source>
</evidence>
<evidence type="ECO:0000259" key="14">
    <source>
        <dbReference type="Pfam" id="PF02880"/>
    </source>
</evidence>
<evidence type="ECO:0000256" key="1">
    <source>
        <dbReference type="ARBA" id="ARBA00001946"/>
    </source>
</evidence>
<sequence length="497" mass="55414">MANLKIDTGKPLLDEKIAEWLKWDKNEVTRADVKQKVQRGEVDQLEKIMAHRMVFGTAGLRGRMGAGYALMNDLVIIQTSQGFSKYLTAVNPKARTKGVVIGHDSRHNSHRFARLAAAAFLNNGIPVYLLGKIVPTPFVPFTILQYGAAAGVMVTASHNPKEDNGYKVYWENGAQIIPPHDSGIQKSIEENLSPWEDAWDVEKALADPKLTDPLDDISNKYFSKLGSSMLDKEKNQASPLTFTLTAMHGVSHDYMVEAFKVCGFKPFVPVKEQMVPDPEFPTVKFPNPEEGKSALDLSFKTANENGSSVILANDPDADRLAVAEKLPSGQWKVFTGNEEGALLGWWAWQRSRQLSPDIPTSDCYMIASTVSSKILRAIASKEGFNFEETLTGFKWMGNKAHDLIKDGKTVLFAFEEAIGFMNGSEVLDKDGVSAAMRLAEMATVLKADHNMTLFDKLQDIYKTYGYHVSNNSYYICHDQRVINKMFERIRNFNGPNT</sequence>
<evidence type="ECO:0008006" key="17">
    <source>
        <dbReference type="Google" id="ProtNLM"/>
    </source>
</evidence>
<dbReference type="STRING" id="6689.A0A3R7QKZ5"/>
<dbReference type="FunFam" id="3.40.120.10:FF:000035">
    <property type="entry name" value="Pgm3p"/>
    <property type="match status" value="1"/>
</dbReference>
<evidence type="ECO:0000256" key="11">
    <source>
        <dbReference type="RuleBase" id="RU004326"/>
    </source>
</evidence>
<dbReference type="Pfam" id="PF02879">
    <property type="entry name" value="PGM_PMM_II"/>
    <property type="match status" value="1"/>
</dbReference>
<reference evidence="15 16" key="2">
    <citation type="submission" date="2019-01" db="EMBL/GenBank/DDBJ databases">
        <title>The decoding of complex shrimp genome reveals the adaptation for benthos swimmer, frequently molting mechanism and breeding impact on genome.</title>
        <authorList>
            <person name="Sun Y."/>
            <person name="Gao Y."/>
            <person name="Yu Y."/>
        </authorList>
    </citation>
    <scope>NUCLEOTIDE SEQUENCE [LARGE SCALE GENOMIC DNA]</scope>
    <source>
        <tissue evidence="15">Muscle</tissue>
    </source>
</reference>
<evidence type="ECO:0000256" key="4">
    <source>
        <dbReference type="ARBA" id="ARBA00022490"/>
    </source>
</evidence>
<evidence type="ECO:0000256" key="8">
    <source>
        <dbReference type="ARBA" id="ARBA00022842"/>
    </source>
</evidence>
<dbReference type="OrthoDB" id="8300170at2759"/>
<comment type="caution">
    <text evidence="15">The sequence shown here is derived from an EMBL/GenBank/DDBJ whole genome shotgun (WGS) entry which is preliminary data.</text>
</comment>
<dbReference type="GO" id="GO:0005634">
    <property type="term" value="C:nucleus"/>
    <property type="evidence" value="ECO:0007669"/>
    <property type="project" value="TreeGrafter"/>
</dbReference>
<dbReference type="GO" id="GO:0005737">
    <property type="term" value="C:cytoplasm"/>
    <property type="evidence" value="ECO:0007669"/>
    <property type="project" value="UniProtKB-SubCell"/>
</dbReference>
<evidence type="ECO:0000256" key="5">
    <source>
        <dbReference type="ARBA" id="ARBA00022526"/>
    </source>
</evidence>
<dbReference type="AlphaFoldDB" id="A0A3R7QKZ5"/>
<dbReference type="Proteomes" id="UP000283509">
    <property type="component" value="Unassembled WGS sequence"/>
</dbReference>
<reference evidence="15 16" key="1">
    <citation type="submission" date="2018-04" db="EMBL/GenBank/DDBJ databases">
        <authorList>
            <person name="Zhang X."/>
            <person name="Yuan J."/>
            <person name="Li F."/>
            <person name="Xiang J."/>
        </authorList>
    </citation>
    <scope>NUCLEOTIDE SEQUENCE [LARGE SCALE GENOMIC DNA]</scope>
    <source>
        <tissue evidence="15">Muscle</tissue>
    </source>
</reference>
<organism evidence="15 16">
    <name type="scientific">Penaeus vannamei</name>
    <name type="common">Whiteleg shrimp</name>
    <name type="synonym">Litopenaeus vannamei</name>
    <dbReference type="NCBI Taxonomy" id="6689"/>
    <lineage>
        <taxon>Eukaryota</taxon>
        <taxon>Metazoa</taxon>
        <taxon>Ecdysozoa</taxon>
        <taxon>Arthropoda</taxon>
        <taxon>Crustacea</taxon>
        <taxon>Multicrustacea</taxon>
        <taxon>Malacostraca</taxon>
        <taxon>Eumalacostraca</taxon>
        <taxon>Eucarida</taxon>
        <taxon>Decapoda</taxon>
        <taxon>Dendrobranchiata</taxon>
        <taxon>Penaeoidea</taxon>
        <taxon>Penaeidae</taxon>
        <taxon>Penaeus</taxon>
    </lineage>
</organism>
<feature type="domain" description="Alpha-D-phosphohexomutase alpha/beta/alpha" evidence="12">
    <location>
        <begin position="53"/>
        <end position="191"/>
    </location>
</feature>
<evidence type="ECO:0000256" key="2">
    <source>
        <dbReference type="ARBA" id="ARBA00004496"/>
    </source>
</evidence>
<keyword evidence="7 11" id="KW-0479">Metal-binding</keyword>
<feature type="domain" description="Alpha-D-phosphohexomutase alpha/beta/alpha" evidence="14">
    <location>
        <begin position="352"/>
        <end position="464"/>
    </location>
</feature>
<dbReference type="InterPro" id="IPR016066">
    <property type="entry name" value="A-D-PHexomutase_CS"/>
</dbReference>
<evidence type="ECO:0000313" key="16">
    <source>
        <dbReference type="Proteomes" id="UP000283509"/>
    </source>
</evidence>
<dbReference type="InterPro" id="IPR005844">
    <property type="entry name" value="A-D-PHexomutase_a/b/a-I"/>
</dbReference>
<dbReference type="PANTHER" id="PTHR45745:SF1">
    <property type="entry name" value="PHOSPHOGLUCOMUTASE 2B-RELATED"/>
    <property type="match status" value="1"/>
</dbReference>
<keyword evidence="6" id="KW-0597">Phosphoprotein</keyword>
<evidence type="ECO:0000259" key="12">
    <source>
        <dbReference type="Pfam" id="PF02878"/>
    </source>
</evidence>
<dbReference type="InterPro" id="IPR005845">
    <property type="entry name" value="A-D-PHexomutase_a/b/a-II"/>
</dbReference>
<comment type="subcellular location">
    <subcellularLocation>
        <location evidence="2">Cytoplasm</location>
    </subcellularLocation>
</comment>
<keyword evidence="5" id="KW-0313">Glucose metabolism</keyword>
<dbReference type="InterPro" id="IPR016055">
    <property type="entry name" value="A-D-PHexomutase_a/b/a-I/II/III"/>
</dbReference>
<dbReference type="GO" id="GO:0006166">
    <property type="term" value="P:purine ribonucleoside salvage"/>
    <property type="evidence" value="ECO:0007669"/>
    <property type="project" value="TreeGrafter"/>
</dbReference>
<evidence type="ECO:0000259" key="13">
    <source>
        <dbReference type="Pfam" id="PF02879"/>
    </source>
</evidence>
<dbReference type="GO" id="GO:0008973">
    <property type="term" value="F:phosphopentomutase activity"/>
    <property type="evidence" value="ECO:0007669"/>
    <property type="project" value="TreeGrafter"/>
</dbReference>
<dbReference type="EMBL" id="QCYY01002387">
    <property type="protein sequence ID" value="ROT70769.1"/>
    <property type="molecule type" value="Genomic_DNA"/>
</dbReference>
<proteinExistence type="inferred from homology"/>
<dbReference type="FunFam" id="3.40.120.10:FF:000017">
    <property type="entry name" value="glucose 1,6-bisphosphate synthase"/>
    <property type="match status" value="1"/>
</dbReference>
<gene>
    <name evidence="15" type="ORF">C7M84_010926</name>
</gene>
<evidence type="ECO:0000256" key="10">
    <source>
        <dbReference type="ARBA" id="ARBA00023277"/>
    </source>
</evidence>
<dbReference type="GO" id="GO:0006006">
    <property type="term" value="P:glucose metabolic process"/>
    <property type="evidence" value="ECO:0007669"/>
    <property type="project" value="UniProtKB-KW"/>
</dbReference>
<protein>
    <recommendedName>
        <fullName evidence="17">Phosphoglucomutase-2</fullName>
    </recommendedName>
</protein>
<dbReference type="CDD" id="cd05799">
    <property type="entry name" value="PGM2"/>
    <property type="match status" value="1"/>
</dbReference>
<accession>A0A3R7QKZ5</accession>
<dbReference type="InterPro" id="IPR005841">
    <property type="entry name" value="Alpha-D-phosphohexomutase_SF"/>
</dbReference>
<comment type="similarity">
    <text evidence="3 11">Belongs to the phosphohexose mutase family.</text>
</comment>
<keyword evidence="16" id="KW-1185">Reference proteome</keyword>
<comment type="cofactor">
    <cofactor evidence="1">
        <name>Mg(2+)</name>
        <dbReference type="ChEBI" id="CHEBI:18420"/>
    </cofactor>
</comment>
<feature type="domain" description="Alpha-D-phosphohexomutase alpha/beta/alpha" evidence="13">
    <location>
        <begin position="221"/>
        <end position="324"/>
    </location>
</feature>
<dbReference type="Pfam" id="PF02878">
    <property type="entry name" value="PGM_PMM_I"/>
    <property type="match status" value="1"/>
</dbReference>
<dbReference type="PANTHER" id="PTHR45745">
    <property type="entry name" value="PHOSPHOMANNOMUTASE 45A"/>
    <property type="match status" value="1"/>
</dbReference>
<keyword evidence="9" id="KW-0413">Isomerase</keyword>
<keyword evidence="8 11" id="KW-0460">Magnesium</keyword>